<dbReference type="InterPro" id="IPR016135">
    <property type="entry name" value="UBQ-conjugating_enzyme/RWD"/>
</dbReference>
<protein>
    <recommendedName>
        <fullName evidence="4">UBC core domain-containing protein</fullName>
    </recommendedName>
</protein>
<dbReference type="PANTHER" id="PTHR46116:SF39">
    <property type="entry name" value="BACULOVIRAL IAP REPEAT-CONTAINING PROTEIN 6"/>
    <property type="match status" value="1"/>
</dbReference>
<evidence type="ECO:0000256" key="2">
    <source>
        <dbReference type="ARBA" id="ARBA00022786"/>
    </source>
</evidence>
<evidence type="ECO:0000313" key="6">
    <source>
        <dbReference type="Proteomes" id="UP000639403"/>
    </source>
</evidence>
<dbReference type="CDD" id="cd23810">
    <property type="entry name" value="UBCc_BIRC6"/>
    <property type="match status" value="1"/>
</dbReference>
<name>A0A8H7P7Z6_9APHY</name>
<feature type="domain" description="UBC core" evidence="4">
    <location>
        <begin position="464"/>
        <end position="623"/>
    </location>
</feature>
<dbReference type="SUPFAM" id="SSF54495">
    <property type="entry name" value="UBC-like"/>
    <property type="match status" value="1"/>
</dbReference>
<keyword evidence="1" id="KW-0808">Transferase</keyword>
<dbReference type="EMBL" id="JADOXO010000021">
    <property type="protein sequence ID" value="KAF9819232.1"/>
    <property type="molecule type" value="Genomic_DNA"/>
</dbReference>
<comment type="caution">
    <text evidence="5">The sequence shown here is derived from an EMBL/GenBank/DDBJ whole genome shotgun (WGS) entry which is preliminary data.</text>
</comment>
<keyword evidence="2" id="KW-0833">Ubl conjugation pathway</keyword>
<proteinExistence type="predicted"/>
<evidence type="ECO:0000256" key="1">
    <source>
        <dbReference type="ARBA" id="ARBA00022679"/>
    </source>
</evidence>
<feature type="compositionally biased region" description="Basic and acidic residues" evidence="3">
    <location>
        <begin position="87"/>
        <end position="103"/>
    </location>
</feature>
<dbReference type="PROSITE" id="PS50127">
    <property type="entry name" value="UBC_2"/>
    <property type="match status" value="1"/>
</dbReference>
<dbReference type="PANTHER" id="PTHR46116">
    <property type="entry name" value="(E3-INDEPENDENT) E2 UBIQUITIN-CONJUGATING ENZYME"/>
    <property type="match status" value="1"/>
</dbReference>
<organism evidence="5 6">
    <name type="scientific">Rhodonia placenta</name>
    <dbReference type="NCBI Taxonomy" id="104341"/>
    <lineage>
        <taxon>Eukaryota</taxon>
        <taxon>Fungi</taxon>
        <taxon>Dikarya</taxon>
        <taxon>Basidiomycota</taxon>
        <taxon>Agaricomycotina</taxon>
        <taxon>Agaricomycetes</taxon>
        <taxon>Polyporales</taxon>
        <taxon>Adustoporiaceae</taxon>
        <taxon>Rhodonia</taxon>
    </lineage>
</organism>
<feature type="compositionally biased region" description="Polar residues" evidence="3">
    <location>
        <begin position="58"/>
        <end position="69"/>
    </location>
</feature>
<dbReference type="Proteomes" id="UP000639403">
    <property type="component" value="Unassembled WGS sequence"/>
</dbReference>
<evidence type="ECO:0000259" key="4">
    <source>
        <dbReference type="PROSITE" id="PS50127"/>
    </source>
</evidence>
<dbReference type="Pfam" id="PF00179">
    <property type="entry name" value="UQ_con"/>
    <property type="match status" value="1"/>
</dbReference>
<evidence type="ECO:0000313" key="5">
    <source>
        <dbReference type="EMBL" id="KAF9819232.1"/>
    </source>
</evidence>
<feature type="region of interest" description="Disordered" evidence="3">
    <location>
        <begin position="58"/>
        <end position="120"/>
    </location>
</feature>
<dbReference type="Gene3D" id="3.10.110.10">
    <property type="entry name" value="Ubiquitin Conjugating Enzyme"/>
    <property type="match status" value="1"/>
</dbReference>
<dbReference type="GO" id="GO:0016740">
    <property type="term" value="F:transferase activity"/>
    <property type="evidence" value="ECO:0007669"/>
    <property type="project" value="UniProtKB-KW"/>
</dbReference>
<feature type="region of interest" description="Disordered" evidence="3">
    <location>
        <begin position="1"/>
        <end position="23"/>
    </location>
</feature>
<feature type="compositionally biased region" description="Low complexity" evidence="3">
    <location>
        <begin position="105"/>
        <end position="118"/>
    </location>
</feature>
<gene>
    <name evidence="5" type="ORF">IEO21_02271</name>
</gene>
<reference evidence="5" key="2">
    <citation type="journal article" name="Front. Microbiol.">
        <title>Degradative Capacity of Two Strains of Rhodonia placenta: From Phenotype to Genotype.</title>
        <authorList>
            <person name="Kolle M."/>
            <person name="Horta M.A.C."/>
            <person name="Nowrousian M."/>
            <person name="Ohm R.A."/>
            <person name="Benz J.P."/>
            <person name="Pilgard A."/>
        </authorList>
    </citation>
    <scope>NUCLEOTIDE SEQUENCE</scope>
    <source>
        <strain evidence="5">FPRL280</strain>
    </source>
</reference>
<dbReference type="SMART" id="SM00212">
    <property type="entry name" value="UBCc"/>
    <property type="match status" value="1"/>
</dbReference>
<dbReference type="InterPro" id="IPR000608">
    <property type="entry name" value="UBC"/>
</dbReference>
<dbReference type="AlphaFoldDB" id="A0A8H7P7Z6"/>
<reference evidence="5" key="1">
    <citation type="submission" date="2020-11" db="EMBL/GenBank/DDBJ databases">
        <authorList>
            <person name="Koelle M."/>
            <person name="Horta M.A.C."/>
            <person name="Nowrousian M."/>
            <person name="Ohm R.A."/>
            <person name="Benz P."/>
            <person name="Pilgard A."/>
        </authorList>
    </citation>
    <scope>NUCLEOTIDE SEQUENCE</scope>
    <source>
        <strain evidence="5">FPRL280</strain>
    </source>
</reference>
<feature type="region of interest" description="Disordered" evidence="3">
    <location>
        <begin position="154"/>
        <end position="208"/>
    </location>
</feature>
<accession>A0A8H7P7Z6</accession>
<sequence length="654" mass="71921">MPTRKRRLPMSATPANGAKRSRTEVIDLSDEEEPLEAILAQIQAQDESEVLARQLQDEWNNVPSASGSNDGKIEREAVTIDDEDDEALARRLAKEWEELDKNTSKGKSSAAASHAGSSRSKDKGRIRAIALFEALGGFDRQYLEERATSDARAKDAAAKRKSATAASVGPGGTGYAMGHASTPMAYPSAPSRGRGRGKRATNTKSVDSGSVSDQLALHWEEVIVRALTTITEFLPSPYSDAAQVYDMLPHASMAPLLCASQLPDLLGNLLHCELTIEVLIGQRYEMTRSCGLEEWMWRNGDITWAEKEGEREPMKLVRAPPLYAHFAKLTKQCETFLSGASSMFESENDEDEVAETMIKATSLCGDIIAARDDIERAMRVMGKEPSTLLHEADVPEPPGPSSRKGKGIDASIALEKTYADACDRLAFAHVALFAPSADGKGLVYPTFNFAKEVAHTVSATRNPKDRLHLIKELAVIATSLPPGVWMRVDEVRNDVIKIMIAGPEGTPYAGGLFEFDCFLPIEYPHKPPLVHLRTTGGGKVRFNPNLYNNGKVCLSLLGTWPGTPEEQWSPKSTLLQVLVSIQSMVLVELPYFNEPGYGKASPSSQASINYNRNISMQTVRWGMVEWLKDEHKDGIWADVIASHFTIRNVKIRKW</sequence>
<evidence type="ECO:0000256" key="3">
    <source>
        <dbReference type="SAM" id="MobiDB-lite"/>
    </source>
</evidence>